<sequence length="259" mass="28888">MPVRKTIKVIPDPTQMDILKRSVVADSLTTIRFGWMKEQIAEKWEGPGEVECRDLGPFRCILTFETIEARDAALVSLGLNSLFFELRPQWGFTMVRSRRVWIEVVGVPIHLWSKDTFMEIGKIWGKPEWITLEDGERKFDAFVKEFGREMYSAQAHPGDYYEESLCRSGNPDVNGGQDSECNSRAVPEMAAAPENANEGAGTGMRKDNGMVNVAWDPVVEELITRRDAHVGAVWGSDTADALVEEMSNVSLGGCEGAIN</sequence>
<evidence type="ECO:0008006" key="3">
    <source>
        <dbReference type="Google" id="ProtNLM"/>
    </source>
</evidence>
<name>A0ABU6T7T4_9FABA</name>
<dbReference type="EMBL" id="JASCZI010090651">
    <property type="protein sequence ID" value="MED6144088.1"/>
    <property type="molecule type" value="Genomic_DNA"/>
</dbReference>
<evidence type="ECO:0000313" key="1">
    <source>
        <dbReference type="EMBL" id="MED6144088.1"/>
    </source>
</evidence>
<proteinExistence type="predicted"/>
<gene>
    <name evidence="1" type="ORF">PIB30_012175</name>
</gene>
<accession>A0ABU6T7T4</accession>
<dbReference type="Proteomes" id="UP001341840">
    <property type="component" value="Unassembled WGS sequence"/>
</dbReference>
<protein>
    <recommendedName>
        <fullName evidence="3">DUF4283 domain-containing protein</fullName>
    </recommendedName>
</protein>
<evidence type="ECO:0000313" key="2">
    <source>
        <dbReference type="Proteomes" id="UP001341840"/>
    </source>
</evidence>
<keyword evidence="2" id="KW-1185">Reference proteome</keyword>
<comment type="caution">
    <text evidence="1">The sequence shown here is derived from an EMBL/GenBank/DDBJ whole genome shotgun (WGS) entry which is preliminary data.</text>
</comment>
<organism evidence="1 2">
    <name type="scientific">Stylosanthes scabra</name>
    <dbReference type="NCBI Taxonomy" id="79078"/>
    <lineage>
        <taxon>Eukaryota</taxon>
        <taxon>Viridiplantae</taxon>
        <taxon>Streptophyta</taxon>
        <taxon>Embryophyta</taxon>
        <taxon>Tracheophyta</taxon>
        <taxon>Spermatophyta</taxon>
        <taxon>Magnoliopsida</taxon>
        <taxon>eudicotyledons</taxon>
        <taxon>Gunneridae</taxon>
        <taxon>Pentapetalae</taxon>
        <taxon>rosids</taxon>
        <taxon>fabids</taxon>
        <taxon>Fabales</taxon>
        <taxon>Fabaceae</taxon>
        <taxon>Papilionoideae</taxon>
        <taxon>50 kb inversion clade</taxon>
        <taxon>dalbergioids sensu lato</taxon>
        <taxon>Dalbergieae</taxon>
        <taxon>Pterocarpus clade</taxon>
        <taxon>Stylosanthes</taxon>
    </lineage>
</organism>
<reference evidence="1 2" key="1">
    <citation type="journal article" date="2023" name="Plants (Basel)">
        <title>Bridging the Gap: Combining Genomics and Transcriptomics Approaches to Understand Stylosanthes scabra, an Orphan Legume from the Brazilian Caatinga.</title>
        <authorList>
            <person name="Ferreira-Neto J.R.C."/>
            <person name="da Silva M.D."/>
            <person name="Binneck E."/>
            <person name="de Melo N.F."/>
            <person name="da Silva R.H."/>
            <person name="de Melo A.L.T.M."/>
            <person name="Pandolfi V."/>
            <person name="Bustamante F.O."/>
            <person name="Brasileiro-Vidal A.C."/>
            <person name="Benko-Iseppon A.M."/>
        </authorList>
    </citation>
    <scope>NUCLEOTIDE SEQUENCE [LARGE SCALE GENOMIC DNA]</scope>
    <source>
        <tissue evidence="1">Leaves</tissue>
    </source>
</reference>